<dbReference type="InterPro" id="IPR050807">
    <property type="entry name" value="TransReg_Diox_bact_type"/>
</dbReference>
<dbReference type="Proteomes" id="UP001565927">
    <property type="component" value="Unassembled WGS sequence"/>
</dbReference>
<evidence type="ECO:0000313" key="3">
    <source>
        <dbReference type="EMBL" id="MEZ0165822.1"/>
    </source>
</evidence>
<comment type="caution">
    <text evidence="3">The sequence shown here is derived from an EMBL/GenBank/DDBJ whole genome shotgun (WGS) entry which is preliminary data.</text>
</comment>
<dbReference type="PANTHER" id="PTHR46797:SF1">
    <property type="entry name" value="METHYLPHOSPHONATE SYNTHASE"/>
    <property type="match status" value="1"/>
</dbReference>
<dbReference type="PANTHER" id="PTHR46797">
    <property type="entry name" value="HTH-TYPE TRANSCRIPTIONAL REGULATOR"/>
    <property type="match status" value="1"/>
</dbReference>
<keyword evidence="1" id="KW-0238">DNA-binding</keyword>
<accession>A0ABV4H2M3</accession>
<dbReference type="InterPro" id="IPR014710">
    <property type="entry name" value="RmlC-like_jellyroll"/>
</dbReference>
<feature type="domain" description="HTH cro/C1-type" evidence="2">
    <location>
        <begin position="14"/>
        <end position="68"/>
    </location>
</feature>
<dbReference type="InterPro" id="IPR010982">
    <property type="entry name" value="Lambda_DNA-bd_dom_sf"/>
</dbReference>
<dbReference type="SUPFAM" id="SSF47413">
    <property type="entry name" value="lambda repressor-like DNA-binding domains"/>
    <property type="match status" value="1"/>
</dbReference>
<dbReference type="InterPro" id="IPR013096">
    <property type="entry name" value="Cupin_2"/>
</dbReference>
<dbReference type="Gene3D" id="1.10.260.40">
    <property type="entry name" value="lambda repressor-like DNA-binding domains"/>
    <property type="match status" value="1"/>
</dbReference>
<name>A0ABV4H2M3_9ACTN</name>
<gene>
    <name evidence="3" type="ORF">AB2L27_13775</name>
</gene>
<dbReference type="SMART" id="SM00530">
    <property type="entry name" value="HTH_XRE"/>
    <property type="match status" value="1"/>
</dbReference>
<evidence type="ECO:0000259" key="2">
    <source>
        <dbReference type="PROSITE" id="PS50943"/>
    </source>
</evidence>
<dbReference type="InterPro" id="IPR011051">
    <property type="entry name" value="RmlC_Cupin_sf"/>
</dbReference>
<dbReference type="InterPro" id="IPR001387">
    <property type="entry name" value="Cro/C1-type_HTH"/>
</dbReference>
<dbReference type="Pfam" id="PF01381">
    <property type="entry name" value="HTH_3"/>
    <property type="match status" value="1"/>
</dbReference>
<dbReference type="Pfam" id="PF07883">
    <property type="entry name" value="Cupin_2"/>
    <property type="match status" value="1"/>
</dbReference>
<evidence type="ECO:0000313" key="4">
    <source>
        <dbReference type="Proteomes" id="UP001565927"/>
    </source>
</evidence>
<reference evidence="3 4" key="1">
    <citation type="submission" date="2024-07" db="EMBL/GenBank/DDBJ databases">
        <authorList>
            <person name="Thanompreechachai J."/>
            <person name="Duangmal K."/>
        </authorList>
    </citation>
    <scope>NUCLEOTIDE SEQUENCE [LARGE SCALE GENOMIC DNA]</scope>
    <source>
        <strain evidence="3 4">LSe6-4</strain>
    </source>
</reference>
<evidence type="ECO:0000256" key="1">
    <source>
        <dbReference type="ARBA" id="ARBA00023125"/>
    </source>
</evidence>
<sequence length="194" mass="21093">MTTVDRARAVANNLQRFREVEGLSLSQLAERSGVAKATLYKVERGRTNPTLDTLAAIAESLSITIEQLIALPTEPLVELVRAGEGQDVTDDESRGFIVTSRLLPAGIIEIHDQSFYPGISKTSVSHGQGTREHVMLRSGSIVVGPVGEEVKLEPGDYASYPVDRPHVWRTIGDEPARVWIVHTFPRLLAGALSG</sequence>
<dbReference type="EMBL" id="JBGFTU010000015">
    <property type="protein sequence ID" value="MEZ0165822.1"/>
    <property type="molecule type" value="Genomic_DNA"/>
</dbReference>
<dbReference type="PROSITE" id="PS50943">
    <property type="entry name" value="HTH_CROC1"/>
    <property type="match status" value="1"/>
</dbReference>
<organism evidence="3 4">
    <name type="scientific">Kineococcus halophytocola</name>
    <dbReference type="NCBI Taxonomy" id="3234027"/>
    <lineage>
        <taxon>Bacteria</taxon>
        <taxon>Bacillati</taxon>
        <taxon>Actinomycetota</taxon>
        <taxon>Actinomycetes</taxon>
        <taxon>Kineosporiales</taxon>
        <taxon>Kineosporiaceae</taxon>
        <taxon>Kineococcus</taxon>
    </lineage>
</organism>
<dbReference type="Gene3D" id="2.60.120.10">
    <property type="entry name" value="Jelly Rolls"/>
    <property type="match status" value="1"/>
</dbReference>
<dbReference type="SUPFAM" id="SSF51182">
    <property type="entry name" value="RmlC-like cupins"/>
    <property type="match status" value="1"/>
</dbReference>
<keyword evidence="4" id="KW-1185">Reference proteome</keyword>
<dbReference type="CDD" id="cd00093">
    <property type="entry name" value="HTH_XRE"/>
    <property type="match status" value="1"/>
</dbReference>
<dbReference type="CDD" id="cd02209">
    <property type="entry name" value="cupin_XRE_C"/>
    <property type="match status" value="1"/>
</dbReference>
<dbReference type="RefSeq" id="WP_370442048.1">
    <property type="nucleotide sequence ID" value="NZ_JBGFTU010000015.1"/>
</dbReference>
<protein>
    <submittedName>
        <fullName evidence="3">Helix-turn-helix domain-containing protein</fullName>
    </submittedName>
</protein>
<proteinExistence type="predicted"/>